<dbReference type="EMBL" id="JACKWZ010000360">
    <property type="protein sequence ID" value="KAF9408792.1"/>
    <property type="molecule type" value="Genomic_DNA"/>
</dbReference>
<dbReference type="AlphaFoldDB" id="A0A835L4E7"/>
<dbReference type="Gene3D" id="3.30.450.50">
    <property type="entry name" value="Longin domain"/>
    <property type="match status" value="1"/>
</dbReference>
<protein>
    <recommendedName>
        <fullName evidence="5">Longin domain-containing protein</fullName>
    </recommendedName>
</protein>
<dbReference type="GO" id="GO:0000149">
    <property type="term" value="F:SNARE binding"/>
    <property type="evidence" value="ECO:0007669"/>
    <property type="project" value="TreeGrafter"/>
</dbReference>
<dbReference type="SUPFAM" id="SSF64356">
    <property type="entry name" value="SNARE-like"/>
    <property type="match status" value="1"/>
</dbReference>
<feature type="domain" description="Longin" evidence="5">
    <location>
        <begin position="3"/>
        <end position="115"/>
    </location>
</feature>
<dbReference type="GO" id="GO:0012505">
    <property type="term" value="C:endomembrane system"/>
    <property type="evidence" value="ECO:0007669"/>
    <property type="project" value="UniProtKB-SubCell"/>
</dbReference>
<dbReference type="InterPro" id="IPR051097">
    <property type="entry name" value="Synaptobrevin-like_transport"/>
</dbReference>
<evidence type="ECO:0000313" key="6">
    <source>
        <dbReference type="EMBL" id="KAF9408792.1"/>
    </source>
</evidence>
<dbReference type="GO" id="GO:0031201">
    <property type="term" value="C:SNARE complex"/>
    <property type="evidence" value="ECO:0007669"/>
    <property type="project" value="TreeGrafter"/>
</dbReference>
<comment type="similarity">
    <text evidence="1">Belongs to the synaptobrevin family.</text>
</comment>
<evidence type="ECO:0000256" key="2">
    <source>
        <dbReference type="ARBA" id="ARBA00023136"/>
    </source>
</evidence>
<dbReference type="PANTHER" id="PTHR21136">
    <property type="entry name" value="SNARE PROTEINS"/>
    <property type="match status" value="1"/>
</dbReference>
<name>A0A835L4E7_SPOEX</name>
<reference evidence="6" key="1">
    <citation type="submission" date="2020-08" db="EMBL/GenBank/DDBJ databases">
        <title>Spodoptera exigua strain:BAW_Kor-Di-RS1 Genome sequencing and assembly.</title>
        <authorList>
            <person name="Kim J."/>
            <person name="Nam H.Y."/>
            <person name="Kwon M."/>
            <person name="Choi J.H."/>
            <person name="Cho S.R."/>
            <person name="Kim G.-H."/>
        </authorList>
    </citation>
    <scope>NUCLEOTIDE SEQUENCE</scope>
    <source>
        <strain evidence="6">BAW_Kor-Di-RS1</strain>
        <tissue evidence="6">Whole-body</tissue>
    </source>
</reference>
<evidence type="ECO:0000256" key="1">
    <source>
        <dbReference type="ARBA" id="ARBA00008025"/>
    </source>
</evidence>
<evidence type="ECO:0000256" key="3">
    <source>
        <dbReference type="ARBA" id="ARBA00046280"/>
    </source>
</evidence>
<keyword evidence="7" id="KW-1185">Reference proteome</keyword>
<gene>
    <name evidence="6" type="ORF">HW555_011634</name>
</gene>
<dbReference type="GO" id="GO:0006887">
    <property type="term" value="P:exocytosis"/>
    <property type="evidence" value="ECO:0007669"/>
    <property type="project" value="TreeGrafter"/>
</dbReference>
<organism evidence="6 7">
    <name type="scientific">Spodoptera exigua</name>
    <name type="common">Beet armyworm</name>
    <name type="synonym">Noctua fulgens</name>
    <dbReference type="NCBI Taxonomy" id="7107"/>
    <lineage>
        <taxon>Eukaryota</taxon>
        <taxon>Metazoa</taxon>
        <taxon>Ecdysozoa</taxon>
        <taxon>Arthropoda</taxon>
        <taxon>Hexapoda</taxon>
        <taxon>Insecta</taxon>
        <taxon>Pterygota</taxon>
        <taxon>Neoptera</taxon>
        <taxon>Endopterygota</taxon>
        <taxon>Lepidoptera</taxon>
        <taxon>Glossata</taxon>
        <taxon>Ditrysia</taxon>
        <taxon>Noctuoidea</taxon>
        <taxon>Noctuidae</taxon>
        <taxon>Amphipyrinae</taxon>
        <taxon>Spodoptera</taxon>
    </lineage>
</organism>
<comment type="caution">
    <text evidence="6">The sequence shown here is derived from an EMBL/GenBank/DDBJ whole genome shotgun (WGS) entry which is preliminary data.</text>
</comment>
<dbReference type="SMART" id="SM01270">
    <property type="entry name" value="Longin"/>
    <property type="match status" value="1"/>
</dbReference>
<keyword evidence="4" id="KW-0812">Transmembrane</keyword>
<proteinExistence type="inferred from homology"/>
<dbReference type="GO" id="GO:0006906">
    <property type="term" value="P:vesicle fusion"/>
    <property type="evidence" value="ECO:0007669"/>
    <property type="project" value="TreeGrafter"/>
</dbReference>
<sequence>MPIVFSAVANDRNIVSNFASCDGNFTEITEQVLSKLPACNNKMTYSHGTYLLHYISEDDYLYFCITDKLCQRSRAFLFLNEIQRRFIASRRSKEDFTTVLAAEMYRYSEDYSTIVIRKGELDELNSIGVGCSESILGEKILYINNPHIISYSTISQVSATPSLLSVSGISSTEAETTESLHLDEVSQNTQLAKENNTSRGISTICPNQESISVIPPKESVQNMFPRLYIVIVGMIILVIAMSVWAFGPFSCVVVTGIGIYSLLRSCGGCKNKSD</sequence>
<dbReference type="CDD" id="cd14824">
    <property type="entry name" value="Longin"/>
    <property type="match status" value="1"/>
</dbReference>
<accession>A0A835L4E7</accession>
<dbReference type="GO" id="GO:0005484">
    <property type="term" value="F:SNAP receptor activity"/>
    <property type="evidence" value="ECO:0007669"/>
    <property type="project" value="TreeGrafter"/>
</dbReference>
<feature type="transmembrane region" description="Helical" evidence="4">
    <location>
        <begin position="227"/>
        <end position="247"/>
    </location>
</feature>
<comment type="subcellular location">
    <subcellularLocation>
        <location evidence="3">Endomembrane system</location>
        <topology evidence="3">Single-pass type IV membrane protein</topology>
    </subcellularLocation>
</comment>
<evidence type="ECO:0000256" key="4">
    <source>
        <dbReference type="SAM" id="Phobius"/>
    </source>
</evidence>
<dbReference type="PANTHER" id="PTHR21136:SF179">
    <property type="entry name" value="VESICLE ASSOCIATED MEMBRANE PROTEIN 7-RELATED"/>
    <property type="match status" value="1"/>
</dbReference>
<dbReference type="Pfam" id="PF13774">
    <property type="entry name" value="Longin"/>
    <property type="match status" value="1"/>
</dbReference>
<keyword evidence="4" id="KW-1133">Transmembrane helix</keyword>
<dbReference type="Proteomes" id="UP000648187">
    <property type="component" value="Unassembled WGS sequence"/>
</dbReference>
<keyword evidence="2 4" id="KW-0472">Membrane</keyword>
<evidence type="ECO:0000259" key="5">
    <source>
        <dbReference type="PROSITE" id="PS50859"/>
    </source>
</evidence>
<evidence type="ECO:0000313" key="7">
    <source>
        <dbReference type="Proteomes" id="UP000648187"/>
    </source>
</evidence>
<dbReference type="InterPro" id="IPR010908">
    <property type="entry name" value="Longin_dom"/>
</dbReference>
<dbReference type="PROSITE" id="PS50859">
    <property type="entry name" value="LONGIN"/>
    <property type="match status" value="1"/>
</dbReference>
<dbReference type="InterPro" id="IPR011012">
    <property type="entry name" value="Longin-like_dom_sf"/>
</dbReference>